<gene>
    <name evidence="2" type="ORF">An07g09030</name>
</gene>
<proteinExistence type="predicted"/>
<protein>
    <submittedName>
        <fullName evidence="2">Uncharacterized protein</fullName>
    </submittedName>
</protein>
<evidence type="ECO:0000313" key="2">
    <source>
        <dbReference type="RefSeq" id="XP_059603827.1"/>
    </source>
</evidence>
<reference evidence="2" key="1">
    <citation type="submission" date="2025-02" db="EMBL/GenBank/DDBJ databases">
        <authorList>
            <consortium name="NCBI Genome Project"/>
        </authorList>
    </citation>
    <scope>NUCLEOTIDE SEQUENCE</scope>
</reference>
<dbReference type="VEuPathDB" id="FungiDB:An07g09030"/>
<dbReference type="KEGG" id="ang:An07g09030"/>
<dbReference type="AlphaFoldDB" id="A0AAJ8BUW7"/>
<sequence>MAVVAAVHPAGGGALIFTEFWHSFPVSLGDNRAMGTAVSGGTTAGTTAMCHVRGKRERARRSVHPYPPGGFPGNASSRNLSTNTAPLATQFGTIGGCTIKVSLKMCRNLQGTASWPFRGVGEGRRSGECRRLQESPGQSGLHGDHDQQSTEQMLCCVEILTVYEHLQGVGADYSVDRKRKEESHSLGGGHPGRDRRGTESETERHQLEAADPTPEPAASGVGASLLSLSTFSL</sequence>
<organism evidence="2">
    <name type="scientific">Aspergillus niger</name>
    <dbReference type="NCBI Taxonomy" id="5061"/>
    <lineage>
        <taxon>Eukaryota</taxon>
        <taxon>Fungi</taxon>
        <taxon>Dikarya</taxon>
        <taxon>Ascomycota</taxon>
        <taxon>Pezizomycotina</taxon>
        <taxon>Eurotiomycetes</taxon>
        <taxon>Eurotiomycetidae</taxon>
        <taxon>Eurotiales</taxon>
        <taxon>Aspergillaceae</taxon>
        <taxon>Aspergillus</taxon>
        <taxon>Aspergillus subgen. Circumdati</taxon>
    </lineage>
</organism>
<dbReference type="GeneID" id="84591517"/>
<feature type="region of interest" description="Disordered" evidence="1">
    <location>
        <begin position="177"/>
        <end position="221"/>
    </location>
</feature>
<feature type="region of interest" description="Disordered" evidence="1">
    <location>
        <begin position="56"/>
        <end position="77"/>
    </location>
</feature>
<feature type="compositionally biased region" description="Basic and acidic residues" evidence="1">
    <location>
        <begin position="121"/>
        <end position="133"/>
    </location>
</feature>
<evidence type="ECO:0000256" key="1">
    <source>
        <dbReference type="SAM" id="MobiDB-lite"/>
    </source>
</evidence>
<name>A0AAJ8BUW7_ASPNG</name>
<feature type="region of interest" description="Disordered" evidence="1">
    <location>
        <begin position="116"/>
        <end position="146"/>
    </location>
</feature>
<feature type="compositionally biased region" description="Basic and acidic residues" evidence="1">
    <location>
        <begin position="191"/>
        <end position="208"/>
    </location>
</feature>
<accession>A0AAJ8BUW7</accession>
<dbReference type="RefSeq" id="XP_059603827.1">
    <property type="nucleotide sequence ID" value="XM_059748684.1"/>
</dbReference>
<reference evidence="2" key="2">
    <citation type="submission" date="2025-08" db="UniProtKB">
        <authorList>
            <consortium name="RefSeq"/>
        </authorList>
    </citation>
    <scope>IDENTIFICATION</scope>
</reference>